<feature type="non-terminal residue" evidence="1">
    <location>
        <position position="1"/>
    </location>
</feature>
<sequence>AGCVRADLRVGSIEEARQHQHTMTSSLQCAECELEICLVKEGRVSVVRNVSG</sequence>
<evidence type="ECO:0000313" key="2">
    <source>
        <dbReference type="Proteomes" id="UP001519460"/>
    </source>
</evidence>
<keyword evidence="2" id="KW-1185">Reference proteome</keyword>
<evidence type="ECO:0000313" key="1">
    <source>
        <dbReference type="EMBL" id="KAK7480141.1"/>
    </source>
</evidence>
<protein>
    <recommendedName>
        <fullName evidence="3">Recombination activating protein 1</fullName>
    </recommendedName>
</protein>
<comment type="caution">
    <text evidence="1">The sequence shown here is derived from an EMBL/GenBank/DDBJ whole genome shotgun (WGS) entry which is preliminary data.</text>
</comment>
<dbReference type="EMBL" id="JACVVK020000287">
    <property type="protein sequence ID" value="KAK7480141.1"/>
    <property type="molecule type" value="Genomic_DNA"/>
</dbReference>
<accession>A0ABD0JYM1</accession>
<gene>
    <name evidence="1" type="ORF">BaRGS_00028625</name>
</gene>
<dbReference type="AlphaFoldDB" id="A0ABD0JYM1"/>
<dbReference type="Proteomes" id="UP001519460">
    <property type="component" value="Unassembled WGS sequence"/>
</dbReference>
<name>A0ABD0JYM1_9CAEN</name>
<proteinExistence type="predicted"/>
<evidence type="ECO:0008006" key="3">
    <source>
        <dbReference type="Google" id="ProtNLM"/>
    </source>
</evidence>
<organism evidence="1 2">
    <name type="scientific">Batillaria attramentaria</name>
    <dbReference type="NCBI Taxonomy" id="370345"/>
    <lineage>
        <taxon>Eukaryota</taxon>
        <taxon>Metazoa</taxon>
        <taxon>Spiralia</taxon>
        <taxon>Lophotrochozoa</taxon>
        <taxon>Mollusca</taxon>
        <taxon>Gastropoda</taxon>
        <taxon>Caenogastropoda</taxon>
        <taxon>Sorbeoconcha</taxon>
        <taxon>Cerithioidea</taxon>
        <taxon>Batillariidae</taxon>
        <taxon>Batillaria</taxon>
    </lineage>
</organism>
<reference evidence="1 2" key="1">
    <citation type="journal article" date="2023" name="Sci. Data">
        <title>Genome assembly of the Korean intertidal mud-creeper Batillaria attramentaria.</title>
        <authorList>
            <person name="Patra A.K."/>
            <person name="Ho P.T."/>
            <person name="Jun S."/>
            <person name="Lee S.J."/>
            <person name="Kim Y."/>
            <person name="Won Y.J."/>
        </authorList>
    </citation>
    <scope>NUCLEOTIDE SEQUENCE [LARGE SCALE GENOMIC DNA]</scope>
    <source>
        <strain evidence="1">Wonlab-2016</strain>
    </source>
</reference>